<dbReference type="Proteomes" id="UP001243989">
    <property type="component" value="Unassembled WGS sequence"/>
</dbReference>
<feature type="region of interest" description="Disordered" evidence="1">
    <location>
        <begin position="1"/>
        <end position="150"/>
    </location>
</feature>
<keyword evidence="3" id="KW-1185">Reference proteome</keyword>
<feature type="compositionally biased region" description="Polar residues" evidence="1">
    <location>
        <begin position="110"/>
        <end position="119"/>
    </location>
</feature>
<evidence type="ECO:0000313" key="3">
    <source>
        <dbReference type="Proteomes" id="UP001243989"/>
    </source>
</evidence>
<dbReference type="EMBL" id="JAHMHQ010000026">
    <property type="protein sequence ID" value="KAK1624025.1"/>
    <property type="molecule type" value="Genomic_DNA"/>
</dbReference>
<evidence type="ECO:0000256" key="1">
    <source>
        <dbReference type="SAM" id="MobiDB-lite"/>
    </source>
</evidence>
<feature type="compositionally biased region" description="Gly residues" evidence="1">
    <location>
        <begin position="186"/>
        <end position="199"/>
    </location>
</feature>
<evidence type="ECO:0000313" key="2">
    <source>
        <dbReference type="EMBL" id="KAK1624025.1"/>
    </source>
</evidence>
<gene>
    <name evidence="2" type="ORF">BDP81DRAFT_475327</name>
</gene>
<reference evidence="2" key="1">
    <citation type="submission" date="2021-06" db="EMBL/GenBank/DDBJ databases">
        <title>Comparative genomics, transcriptomics and evolutionary studies reveal genomic signatures of adaptation to plant cell wall in hemibiotrophic fungi.</title>
        <authorList>
            <consortium name="DOE Joint Genome Institute"/>
            <person name="Baroncelli R."/>
            <person name="Diaz J.F."/>
            <person name="Benocci T."/>
            <person name="Peng M."/>
            <person name="Battaglia E."/>
            <person name="Haridas S."/>
            <person name="Andreopoulos W."/>
            <person name="Labutti K."/>
            <person name="Pangilinan J."/>
            <person name="Floch G.L."/>
            <person name="Makela M.R."/>
            <person name="Henrissat B."/>
            <person name="Grigoriev I.V."/>
            <person name="Crouch J.A."/>
            <person name="De Vries R.P."/>
            <person name="Sukno S.A."/>
            <person name="Thon M.R."/>
        </authorList>
    </citation>
    <scope>NUCLEOTIDE SEQUENCE</scope>
    <source>
        <strain evidence="2">CBS 102054</strain>
    </source>
</reference>
<protein>
    <submittedName>
        <fullName evidence="2">Uncharacterized protein</fullName>
    </submittedName>
</protein>
<feature type="compositionally biased region" description="Low complexity" evidence="1">
    <location>
        <begin position="87"/>
        <end position="100"/>
    </location>
</feature>
<feature type="compositionally biased region" description="Basic residues" evidence="1">
    <location>
        <begin position="205"/>
        <end position="219"/>
    </location>
</feature>
<name>A0AAI9ZI60_9PEZI</name>
<feature type="compositionally biased region" description="Basic residues" evidence="1">
    <location>
        <begin position="40"/>
        <end position="53"/>
    </location>
</feature>
<sequence length="426" mass="47195">MDSVYWDIFPDTEDTEDTESEEETNDNACSSDIKVPCDRCRRKRRSSCKRCRDRQRQLQLQHQSNPHPHPRRRRRSSLEIACFPDRSSSSYSSSSSNPSHPSHPPHPSPLNFSTSTTAQDAIPEVTLQQPDDAPDTTTQKSTLTVPGGPTFAAVYTNSPSWMSTYTSSTCATTYTTTHERTRRDGLGSGERGASDGTGDGWLDVRRRRRPPYPRRPRTVRRWDGEGRSSMTAVASPGTRSRWGEETVEGWDEGEMESGSYCVVEGARWEEQRFITSSRRAAQGMGMAKGGARKGRRDAWRRVVGYGGKRRTRAVPLIEPPKPKIVFDLLVMRMGISTTGSGEGGGKGGLWGLSYVEGRGHSRVVFAMAYVRGTAHVKGLWGLLSDRCEDTQGFLGSGADGGAWSVMLRYLGGILGFSRREGQDEVD</sequence>
<feature type="compositionally biased region" description="Polar residues" evidence="1">
    <location>
        <begin position="135"/>
        <end position="144"/>
    </location>
</feature>
<dbReference type="RefSeq" id="XP_060440020.1">
    <property type="nucleotide sequence ID" value="XM_060594732.1"/>
</dbReference>
<feature type="compositionally biased region" description="Acidic residues" evidence="1">
    <location>
        <begin position="10"/>
        <end position="25"/>
    </location>
</feature>
<organism evidence="2 3">
    <name type="scientific">Colletotrichum phormii</name>
    <dbReference type="NCBI Taxonomy" id="359342"/>
    <lineage>
        <taxon>Eukaryota</taxon>
        <taxon>Fungi</taxon>
        <taxon>Dikarya</taxon>
        <taxon>Ascomycota</taxon>
        <taxon>Pezizomycotina</taxon>
        <taxon>Sordariomycetes</taxon>
        <taxon>Hypocreomycetidae</taxon>
        <taxon>Glomerellales</taxon>
        <taxon>Glomerellaceae</taxon>
        <taxon>Colletotrichum</taxon>
        <taxon>Colletotrichum acutatum species complex</taxon>
    </lineage>
</organism>
<dbReference type="GeneID" id="85479594"/>
<comment type="caution">
    <text evidence="2">The sequence shown here is derived from an EMBL/GenBank/DDBJ whole genome shotgun (WGS) entry which is preliminary data.</text>
</comment>
<dbReference type="AlphaFoldDB" id="A0AAI9ZI60"/>
<feature type="region of interest" description="Disordered" evidence="1">
    <location>
        <begin position="172"/>
        <end position="244"/>
    </location>
</feature>
<proteinExistence type="predicted"/>
<accession>A0AAI9ZI60</accession>